<comment type="caution">
    <text evidence="2">The sequence shown here is derived from an EMBL/GenBank/DDBJ whole genome shotgun (WGS) entry which is preliminary data.</text>
</comment>
<feature type="compositionally biased region" description="Basic and acidic residues" evidence="1">
    <location>
        <begin position="71"/>
        <end position="80"/>
    </location>
</feature>
<dbReference type="Proteomes" id="UP000314294">
    <property type="component" value="Unassembled WGS sequence"/>
</dbReference>
<evidence type="ECO:0000256" key="1">
    <source>
        <dbReference type="SAM" id="MobiDB-lite"/>
    </source>
</evidence>
<organism evidence="2 3">
    <name type="scientific">Liparis tanakae</name>
    <name type="common">Tanaka's snailfish</name>
    <dbReference type="NCBI Taxonomy" id="230148"/>
    <lineage>
        <taxon>Eukaryota</taxon>
        <taxon>Metazoa</taxon>
        <taxon>Chordata</taxon>
        <taxon>Craniata</taxon>
        <taxon>Vertebrata</taxon>
        <taxon>Euteleostomi</taxon>
        <taxon>Actinopterygii</taxon>
        <taxon>Neopterygii</taxon>
        <taxon>Teleostei</taxon>
        <taxon>Neoteleostei</taxon>
        <taxon>Acanthomorphata</taxon>
        <taxon>Eupercaria</taxon>
        <taxon>Perciformes</taxon>
        <taxon>Cottioidei</taxon>
        <taxon>Cottales</taxon>
        <taxon>Liparidae</taxon>
        <taxon>Liparis</taxon>
    </lineage>
</organism>
<protein>
    <submittedName>
        <fullName evidence="2">Uncharacterized protein</fullName>
    </submittedName>
</protein>
<accession>A0A4Z2ERL3</accession>
<dbReference type="EMBL" id="SRLO01003432">
    <property type="protein sequence ID" value="TNN31475.1"/>
    <property type="molecule type" value="Genomic_DNA"/>
</dbReference>
<reference evidence="2 3" key="1">
    <citation type="submission" date="2019-03" db="EMBL/GenBank/DDBJ databases">
        <title>First draft genome of Liparis tanakae, snailfish: a comprehensive survey of snailfish specific genes.</title>
        <authorList>
            <person name="Kim W."/>
            <person name="Song I."/>
            <person name="Jeong J.-H."/>
            <person name="Kim D."/>
            <person name="Kim S."/>
            <person name="Ryu S."/>
            <person name="Song J.Y."/>
            <person name="Lee S.K."/>
        </authorList>
    </citation>
    <scope>NUCLEOTIDE SEQUENCE [LARGE SCALE GENOMIC DNA]</scope>
    <source>
        <tissue evidence="2">Muscle</tissue>
    </source>
</reference>
<sequence>MPRLRVLIVTSVCKRGQSEALWLWSDASEDRSPVCVCPLLIGRGGSGAPDTLLRAGPPSGPGPGLGLSCSSRREAGGPFH</sequence>
<dbReference type="AlphaFoldDB" id="A0A4Z2ERL3"/>
<evidence type="ECO:0000313" key="3">
    <source>
        <dbReference type="Proteomes" id="UP000314294"/>
    </source>
</evidence>
<proteinExistence type="predicted"/>
<keyword evidence="3" id="KW-1185">Reference proteome</keyword>
<gene>
    <name evidence="2" type="ORF">EYF80_058373</name>
</gene>
<feature type="region of interest" description="Disordered" evidence="1">
    <location>
        <begin position="48"/>
        <end position="80"/>
    </location>
</feature>
<evidence type="ECO:0000313" key="2">
    <source>
        <dbReference type="EMBL" id="TNN31475.1"/>
    </source>
</evidence>
<name>A0A4Z2ERL3_9TELE</name>